<evidence type="ECO:0000256" key="14">
    <source>
        <dbReference type="ARBA" id="ARBA00038036"/>
    </source>
</evidence>
<evidence type="ECO:0000256" key="16">
    <source>
        <dbReference type="HAMAP-Rule" id="MF_01274"/>
    </source>
</evidence>
<dbReference type="Gene3D" id="3.30.420.40">
    <property type="match status" value="2"/>
</dbReference>
<keyword evidence="8 16" id="KW-0808">Transferase</keyword>
<keyword evidence="13 16" id="KW-0173">Coenzyme A biosynthesis</keyword>
<dbReference type="Proteomes" id="UP000824001">
    <property type="component" value="Unassembled WGS sequence"/>
</dbReference>
<comment type="cofactor">
    <cofactor evidence="16">
        <name>NH4(+)</name>
        <dbReference type="ChEBI" id="CHEBI:28938"/>
    </cofactor>
    <cofactor evidence="16">
        <name>K(+)</name>
        <dbReference type="ChEBI" id="CHEBI:29103"/>
    </cofactor>
    <text evidence="16">A monovalent cation. Ammonium or potassium.</text>
</comment>
<comment type="catalytic activity">
    <reaction evidence="1 16">
        <text>(R)-pantothenate + ATP = (R)-4'-phosphopantothenate + ADP + H(+)</text>
        <dbReference type="Rhea" id="RHEA:16373"/>
        <dbReference type="ChEBI" id="CHEBI:10986"/>
        <dbReference type="ChEBI" id="CHEBI:15378"/>
        <dbReference type="ChEBI" id="CHEBI:29032"/>
        <dbReference type="ChEBI" id="CHEBI:30616"/>
        <dbReference type="ChEBI" id="CHEBI:456216"/>
        <dbReference type="EC" id="2.7.1.33"/>
    </reaction>
</comment>
<evidence type="ECO:0000256" key="8">
    <source>
        <dbReference type="ARBA" id="ARBA00022679"/>
    </source>
</evidence>
<dbReference type="GO" id="GO:0015937">
    <property type="term" value="P:coenzyme A biosynthetic process"/>
    <property type="evidence" value="ECO:0007669"/>
    <property type="project" value="UniProtKB-UniRule"/>
</dbReference>
<evidence type="ECO:0000256" key="4">
    <source>
        <dbReference type="ARBA" id="ARBA00005225"/>
    </source>
</evidence>
<comment type="function">
    <text evidence="16">Catalyzes the phosphorylation of pantothenate (Pan), the first step in CoA biosynthesis.</text>
</comment>
<dbReference type="GO" id="GO:0005524">
    <property type="term" value="F:ATP binding"/>
    <property type="evidence" value="ECO:0007669"/>
    <property type="project" value="UniProtKB-UniRule"/>
</dbReference>
<protein>
    <recommendedName>
        <fullName evidence="15 16">Type III pantothenate kinase</fullName>
        <ecNumber evidence="6 16">2.7.1.33</ecNumber>
    </recommendedName>
    <alternativeName>
        <fullName evidence="16">PanK-III</fullName>
    </alternativeName>
    <alternativeName>
        <fullName evidence="16">Pantothenic acid kinase</fullName>
    </alternativeName>
</protein>
<sequence length="262" mass="27555">MLLALDAGNSTITAGCIENGEIRARATFSTTRRTADEYAALFAQALAMRGIEPRGFTGAAMACVVPQLVAVLHEALRLLTGTEALIVGAGVRTGLNIGIDDPSQLGADLVSIAVGALSRWEPPLIIADLDTATTVYVIDENARMLGGAILPGAVVSLDALAGRASLLPSITLEAPRRCIGTNTNDCMKSGAVFGTASAIDGMIDRFESELGITARYAATGVLAKLIVPYCQHDLEIDDALSLRGLARIWERNKAARPPRRKN</sequence>
<comment type="cofactor">
    <cofactor evidence="2">
        <name>K(+)</name>
        <dbReference type="ChEBI" id="CHEBI:29103"/>
    </cofactor>
</comment>
<dbReference type="EC" id="2.7.1.33" evidence="6 16"/>
<feature type="active site" description="Proton acceptor" evidence="16">
    <location>
        <position position="108"/>
    </location>
</feature>
<dbReference type="InterPro" id="IPR043129">
    <property type="entry name" value="ATPase_NBD"/>
</dbReference>
<feature type="binding site" evidence="16">
    <location>
        <position position="128"/>
    </location>
    <ligand>
        <name>K(+)</name>
        <dbReference type="ChEBI" id="CHEBI:29103"/>
    </ligand>
</feature>
<dbReference type="HAMAP" id="MF_01274">
    <property type="entry name" value="Pantothen_kinase_3"/>
    <property type="match status" value="1"/>
</dbReference>
<evidence type="ECO:0000256" key="5">
    <source>
        <dbReference type="ARBA" id="ARBA00011738"/>
    </source>
</evidence>
<dbReference type="GO" id="GO:0046872">
    <property type="term" value="F:metal ion binding"/>
    <property type="evidence" value="ECO:0007669"/>
    <property type="project" value="UniProtKB-KW"/>
</dbReference>
<evidence type="ECO:0000313" key="18">
    <source>
        <dbReference type="Proteomes" id="UP000824001"/>
    </source>
</evidence>
<keyword evidence="16" id="KW-0479">Metal-binding</keyword>
<dbReference type="InterPro" id="IPR004619">
    <property type="entry name" value="Type_III_PanK"/>
</dbReference>
<evidence type="ECO:0000256" key="13">
    <source>
        <dbReference type="ARBA" id="ARBA00022993"/>
    </source>
</evidence>
<evidence type="ECO:0000256" key="11">
    <source>
        <dbReference type="ARBA" id="ARBA00022840"/>
    </source>
</evidence>
<evidence type="ECO:0000256" key="6">
    <source>
        <dbReference type="ARBA" id="ARBA00012102"/>
    </source>
</evidence>
<comment type="subunit">
    <text evidence="5 16">Homodimer.</text>
</comment>
<dbReference type="GO" id="GO:0004594">
    <property type="term" value="F:pantothenate kinase activity"/>
    <property type="evidence" value="ECO:0007669"/>
    <property type="project" value="UniProtKB-UniRule"/>
</dbReference>
<dbReference type="EMBL" id="DVJK01000130">
    <property type="protein sequence ID" value="HIS66832.1"/>
    <property type="molecule type" value="Genomic_DNA"/>
</dbReference>
<dbReference type="GO" id="GO:0005737">
    <property type="term" value="C:cytoplasm"/>
    <property type="evidence" value="ECO:0007669"/>
    <property type="project" value="UniProtKB-SubCell"/>
</dbReference>
<comment type="pathway">
    <text evidence="4 16">Cofactor biosynthesis; coenzyme A biosynthesis; CoA from (R)-pantothenate: step 1/5.</text>
</comment>
<feature type="binding site" evidence="16">
    <location>
        <begin position="6"/>
        <end position="13"/>
    </location>
    <ligand>
        <name>ATP</name>
        <dbReference type="ChEBI" id="CHEBI:30616"/>
    </ligand>
</feature>
<evidence type="ECO:0000256" key="15">
    <source>
        <dbReference type="ARBA" id="ARBA00040883"/>
    </source>
</evidence>
<dbReference type="CDD" id="cd24015">
    <property type="entry name" value="ASKHA_NBD_PanK-III"/>
    <property type="match status" value="1"/>
</dbReference>
<proteinExistence type="inferred from homology"/>
<evidence type="ECO:0000256" key="1">
    <source>
        <dbReference type="ARBA" id="ARBA00001206"/>
    </source>
</evidence>
<evidence type="ECO:0000256" key="7">
    <source>
        <dbReference type="ARBA" id="ARBA00022490"/>
    </source>
</evidence>
<evidence type="ECO:0000256" key="12">
    <source>
        <dbReference type="ARBA" id="ARBA00022958"/>
    </source>
</evidence>
<organism evidence="17 18">
    <name type="scientific">Candidatus Scatomorpha merdipullorum</name>
    <dbReference type="NCBI Taxonomy" id="2840927"/>
    <lineage>
        <taxon>Bacteria</taxon>
        <taxon>Bacillati</taxon>
        <taxon>Bacillota</taxon>
        <taxon>Clostridia</taxon>
        <taxon>Eubacteriales</taxon>
        <taxon>Candidatus Scatomorpha</taxon>
    </lineage>
</organism>
<dbReference type="NCBIfam" id="TIGR00671">
    <property type="entry name" value="baf"/>
    <property type="match status" value="1"/>
</dbReference>
<feature type="binding site" evidence="16">
    <location>
        <position position="131"/>
    </location>
    <ligand>
        <name>ATP</name>
        <dbReference type="ChEBI" id="CHEBI:30616"/>
    </ligand>
</feature>
<comment type="caution">
    <text evidence="17">The sequence shown here is derived from an EMBL/GenBank/DDBJ whole genome shotgun (WGS) entry which is preliminary data.</text>
</comment>
<comment type="caution">
    <text evidence="16">Lacks conserved residue(s) required for the propagation of feature annotation.</text>
</comment>
<keyword evidence="9 16" id="KW-0547">Nucleotide-binding</keyword>
<dbReference type="SUPFAM" id="SSF53067">
    <property type="entry name" value="Actin-like ATPase domain"/>
    <property type="match status" value="2"/>
</dbReference>
<keyword evidence="7 16" id="KW-0963">Cytoplasm</keyword>
<keyword evidence="12 16" id="KW-0630">Potassium</keyword>
<reference evidence="17" key="2">
    <citation type="journal article" date="2021" name="PeerJ">
        <title>Extensive microbial diversity within the chicken gut microbiome revealed by metagenomics and culture.</title>
        <authorList>
            <person name="Gilroy R."/>
            <person name="Ravi A."/>
            <person name="Getino M."/>
            <person name="Pursley I."/>
            <person name="Horton D.L."/>
            <person name="Alikhan N.F."/>
            <person name="Baker D."/>
            <person name="Gharbi K."/>
            <person name="Hall N."/>
            <person name="Watson M."/>
            <person name="Adriaenssens E.M."/>
            <person name="Foster-Nyarko E."/>
            <person name="Jarju S."/>
            <person name="Secka A."/>
            <person name="Antonio M."/>
            <person name="Oren A."/>
            <person name="Chaudhuri R.R."/>
            <person name="La Ragione R."/>
            <person name="Hildebrand F."/>
            <person name="Pallen M.J."/>
        </authorList>
    </citation>
    <scope>NUCLEOTIDE SEQUENCE</scope>
    <source>
        <strain evidence="17">ChiHjej10B9-9673</strain>
    </source>
</reference>
<accession>A0A9D1JV56</accession>
<keyword evidence="10 16" id="KW-0418">Kinase</keyword>
<name>A0A9D1JV56_9FIRM</name>
<feature type="binding site" evidence="16">
    <location>
        <position position="183"/>
    </location>
    <ligand>
        <name>substrate</name>
    </ligand>
</feature>
<gene>
    <name evidence="16" type="primary">coaX</name>
    <name evidence="17" type="ORF">IAC18_04635</name>
</gene>
<comment type="subcellular location">
    <subcellularLocation>
        <location evidence="3 16">Cytoplasm</location>
    </subcellularLocation>
</comment>
<evidence type="ECO:0000256" key="10">
    <source>
        <dbReference type="ARBA" id="ARBA00022777"/>
    </source>
</evidence>
<feature type="binding site" evidence="16">
    <location>
        <begin position="106"/>
        <end position="109"/>
    </location>
    <ligand>
        <name>substrate</name>
    </ligand>
</feature>
<evidence type="ECO:0000256" key="9">
    <source>
        <dbReference type="ARBA" id="ARBA00022741"/>
    </source>
</evidence>
<dbReference type="Pfam" id="PF03309">
    <property type="entry name" value="Pan_kinase"/>
    <property type="match status" value="1"/>
</dbReference>
<keyword evidence="11 16" id="KW-0067">ATP-binding</keyword>
<reference evidence="17" key="1">
    <citation type="submission" date="2020-10" db="EMBL/GenBank/DDBJ databases">
        <authorList>
            <person name="Gilroy R."/>
        </authorList>
    </citation>
    <scope>NUCLEOTIDE SEQUENCE</scope>
    <source>
        <strain evidence="17">ChiHjej10B9-9673</strain>
    </source>
</reference>
<evidence type="ECO:0000256" key="3">
    <source>
        <dbReference type="ARBA" id="ARBA00004496"/>
    </source>
</evidence>
<evidence type="ECO:0000313" key="17">
    <source>
        <dbReference type="EMBL" id="HIS66832.1"/>
    </source>
</evidence>
<comment type="similarity">
    <text evidence="14 16">Belongs to the type III pantothenate kinase family.</text>
</comment>
<evidence type="ECO:0000256" key="2">
    <source>
        <dbReference type="ARBA" id="ARBA00001958"/>
    </source>
</evidence>
<dbReference type="AlphaFoldDB" id="A0A9D1JV56"/>
<dbReference type="PANTHER" id="PTHR34265:SF1">
    <property type="entry name" value="TYPE III PANTOTHENATE KINASE"/>
    <property type="match status" value="1"/>
</dbReference>
<dbReference type="PANTHER" id="PTHR34265">
    <property type="entry name" value="TYPE III PANTOTHENATE KINASE"/>
    <property type="match status" value="1"/>
</dbReference>